<dbReference type="RefSeq" id="WP_338447096.1">
    <property type="nucleotide sequence ID" value="NZ_CP144918.1"/>
</dbReference>
<organism evidence="1 2">
    <name type="scientific">Pelagerythrobacter marensis</name>
    <dbReference type="NCBI Taxonomy" id="543877"/>
    <lineage>
        <taxon>Bacteria</taxon>
        <taxon>Pseudomonadati</taxon>
        <taxon>Pseudomonadota</taxon>
        <taxon>Alphaproteobacteria</taxon>
        <taxon>Sphingomonadales</taxon>
        <taxon>Erythrobacteraceae</taxon>
        <taxon>Pelagerythrobacter</taxon>
    </lineage>
</organism>
<reference evidence="1 2" key="1">
    <citation type="submission" date="2024-02" db="EMBL/GenBank/DDBJ databases">
        <title>The whole genome sequence of five bacterial samples isolated from Abu Dhabi Sabkha-shore region.</title>
        <authorList>
            <person name="Sudalaimuthuasari N."/>
            <person name="Sarfraz B."/>
            <person name="Tuyisabe J.D."/>
            <person name="Mugisha Ntwali L.D.M."/>
            <person name="Ali A.I.A.A."/>
            <person name="Almansoori S.Z.A."/>
            <person name="Alajami H.S.A."/>
            <person name="Almeqbaali A.A.S."/>
            <person name="Kundu B."/>
            <person name="Saeed E.E."/>
            <person name="Sukumarinath V."/>
            <person name="Mishra A.K."/>
            <person name="Hazzouri K.M."/>
            <person name="Almaskari R."/>
            <person name="Sharma A.K."/>
            <person name="Amiri K.M.A."/>
        </authorList>
    </citation>
    <scope>NUCLEOTIDE SEQUENCE [LARGE SCALE GENOMIC DNA]</scope>
    <source>
        <strain evidence="2">kcgeb_sd</strain>
    </source>
</reference>
<gene>
    <name evidence="1" type="ORF">V5F89_04715</name>
</gene>
<dbReference type="Proteomes" id="UP001335183">
    <property type="component" value="Chromosome"/>
</dbReference>
<proteinExistence type="predicted"/>
<accession>A0ABZ2DAI2</accession>
<name>A0ABZ2DAI2_9SPHN</name>
<keyword evidence="2" id="KW-1185">Reference proteome</keyword>
<dbReference type="EMBL" id="CP144918">
    <property type="protein sequence ID" value="WWA48211.1"/>
    <property type="molecule type" value="Genomic_DNA"/>
</dbReference>
<sequence>MPIISSFYGILIRMYFADHAPPHFHAAYQGHEALVRIADGQIIEGSLPNKARRIVADWASEHRAELEANWRCGQELLPMERIPGADQDD</sequence>
<protein>
    <submittedName>
        <fullName evidence="1">DUF4160 domain-containing protein</fullName>
    </submittedName>
</protein>
<evidence type="ECO:0000313" key="2">
    <source>
        <dbReference type="Proteomes" id="UP001335183"/>
    </source>
</evidence>
<dbReference type="Pfam" id="PF13711">
    <property type="entry name" value="DUF4160"/>
    <property type="match status" value="1"/>
</dbReference>
<evidence type="ECO:0000313" key="1">
    <source>
        <dbReference type="EMBL" id="WWA48211.1"/>
    </source>
</evidence>
<dbReference type="InterPro" id="IPR025427">
    <property type="entry name" value="DUF4160"/>
</dbReference>